<sequence length="172" mass="18825">MIRAGLVGKRVSSYHCRWDEKGHTMISHIFVSFSEVITCIQFGYTRNGALALSETFGISVGSFRTVRLKEDEYITGLSGVIEKMGLGRIINLTFHTNRGKHGPIGRSCDDSDASVSTIEIDPAISDESEFSGFFGTYNSEYLSTIGIYVKPTPMTGGGTVVKRENNKPSNAQ</sequence>
<evidence type="ECO:0000256" key="1">
    <source>
        <dbReference type="ARBA" id="ARBA00006568"/>
    </source>
</evidence>
<evidence type="ECO:0000313" key="5">
    <source>
        <dbReference type="RefSeq" id="XP_018483231.1"/>
    </source>
</evidence>
<accession>A0A6J0NGJ1</accession>
<dbReference type="GeneID" id="108854215"/>
<evidence type="ECO:0000313" key="4">
    <source>
        <dbReference type="Proteomes" id="UP000504610"/>
    </source>
</evidence>
<organism evidence="4 5">
    <name type="scientific">Raphanus sativus</name>
    <name type="common">Radish</name>
    <name type="synonym">Raphanus raphanistrum var. sativus</name>
    <dbReference type="NCBI Taxonomy" id="3726"/>
    <lineage>
        <taxon>Eukaryota</taxon>
        <taxon>Viridiplantae</taxon>
        <taxon>Streptophyta</taxon>
        <taxon>Embryophyta</taxon>
        <taxon>Tracheophyta</taxon>
        <taxon>Spermatophyta</taxon>
        <taxon>Magnoliopsida</taxon>
        <taxon>eudicotyledons</taxon>
        <taxon>Gunneridae</taxon>
        <taxon>Pentapetalae</taxon>
        <taxon>rosids</taxon>
        <taxon>malvids</taxon>
        <taxon>Brassicales</taxon>
        <taxon>Brassicaceae</taxon>
        <taxon>Brassiceae</taxon>
        <taxon>Raphanus</taxon>
    </lineage>
</organism>
<evidence type="ECO:0000256" key="2">
    <source>
        <dbReference type="ARBA" id="ARBA00022734"/>
    </source>
</evidence>
<dbReference type="InterPro" id="IPR036404">
    <property type="entry name" value="Jacalin-like_lectin_dom_sf"/>
</dbReference>
<dbReference type="Pfam" id="PF01419">
    <property type="entry name" value="Jacalin"/>
    <property type="match status" value="1"/>
</dbReference>
<dbReference type="Gene3D" id="2.100.10.30">
    <property type="entry name" value="Jacalin-like lectin domain"/>
    <property type="match status" value="1"/>
</dbReference>
<dbReference type="RefSeq" id="XP_018483231.1">
    <property type="nucleotide sequence ID" value="XM_018627729.2"/>
</dbReference>
<dbReference type="AlphaFoldDB" id="A0A6J0NGJ1"/>
<dbReference type="SMART" id="SM00915">
    <property type="entry name" value="Jacalin"/>
    <property type="match status" value="1"/>
</dbReference>
<comment type="similarity">
    <text evidence="1">Belongs to the jacalin lectin family.</text>
</comment>
<reference evidence="5" key="2">
    <citation type="submission" date="2025-08" db="UniProtKB">
        <authorList>
            <consortium name="RefSeq"/>
        </authorList>
    </citation>
    <scope>IDENTIFICATION</scope>
    <source>
        <tissue evidence="5">Leaf</tissue>
    </source>
</reference>
<evidence type="ECO:0000259" key="3">
    <source>
        <dbReference type="PROSITE" id="PS51752"/>
    </source>
</evidence>
<dbReference type="OrthoDB" id="581739at2759"/>
<keyword evidence="4" id="KW-1185">Reference proteome</keyword>
<proteinExistence type="inferred from homology"/>
<dbReference type="PANTHER" id="PTHR47293">
    <property type="entry name" value="JACALIN-RELATED LECTIN 3"/>
    <property type="match status" value="1"/>
</dbReference>
<protein>
    <submittedName>
        <fullName evidence="5">Jacalin-related lectin 24</fullName>
    </submittedName>
</protein>
<dbReference type="PANTHER" id="PTHR47293:SF47">
    <property type="entry name" value="JACALIN-TYPE LECTIN DOMAIN-CONTAINING PROTEIN"/>
    <property type="match status" value="1"/>
</dbReference>
<keyword evidence="2" id="KW-0430">Lectin</keyword>
<dbReference type="Proteomes" id="UP000504610">
    <property type="component" value="Chromosome 4"/>
</dbReference>
<dbReference type="GO" id="GO:0030246">
    <property type="term" value="F:carbohydrate binding"/>
    <property type="evidence" value="ECO:0007669"/>
    <property type="project" value="UniProtKB-KW"/>
</dbReference>
<dbReference type="PROSITE" id="PS51752">
    <property type="entry name" value="JACALIN_LECTIN"/>
    <property type="match status" value="1"/>
</dbReference>
<gene>
    <name evidence="5" type="primary">LOC108854215</name>
</gene>
<name>A0A6J0NGJ1_RAPSA</name>
<feature type="domain" description="Jacalin-type lectin" evidence="3">
    <location>
        <begin position="1"/>
        <end position="151"/>
    </location>
</feature>
<reference evidence="4" key="1">
    <citation type="journal article" date="2019" name="Database">
        <title>The radish genome database (RadishGD): an integrated information resource for radish genomics.</title>
        <authorList>
            <person name="Yu H.J."/>
            <person name="Baek S."/>
            <person name="Lee Y.J."/>
            <person name="Cho A."/>
            <person name="Mun J.H."/>
        </authorList>
    </citation>
    <scope>NUCLEOTIDE SEQUENCE [LARGE SCALE GENOMIC DNA]</scope>
    <source>
        <strain evidence="4">cv. WK10039</strain>
    </source>
</reference>
<dbReference type="InterPro" id="IPR001229">
    <property type="entry name" value="Jacalin-like_lectin_dom"/>
</dbReference>
<dbReference type="SUPFAM" id="SSF51101">
    <property type="entry name" value="Mannose-binding lectins"/>
    <property type="match status" value="1"/>
</dbReference>
<dbReference type="KEGG" id="rsz:108854215"/>